<reference evidence="1 2" key="1">
    <citation type="submission" date="2012-04" db="EMBL/GenBank/DDBJ databases">
        <title>The Genome Sequence of Saprolegnia declina VS20.</title>
        <authorList>
            <consortium name="The Broad Institute Genome Sequencing Platform"/>
            <person name="Russ C."/>
            <person name="Nusbaum C."/>
            <person name="Tyler B."/>
            <person name="van West P."/>
            <person name="Dieguez-Uribeondo J."/>
            <person name="de Bruijn I."/>
            <person name="Tripathy S."/>
            <person name="Jiang R."/>
            <person name="Young S.K."/>
            <person name="Zeng Q."/>
            <person name="Gargeya S."/>
            <person name="Fitzgerald M."/>
            <person name="Haas B."/>
            <person name="Abouelleil A."/>
            <person name="Alvarado L."/>
            <person name="Arachchi H.M."/>
            <person name="Berlin A."/>
            <person name="Chapman S.B."/>
            <person name="Goldberg J."/>
            <person name="Griggs A."/>
            <person name="Gujja S."/>
            <person name="Hansen M."/>
            <person name="Howarth C."/>
            <person name="Imamovic A."/>
            <person name="Larimer J."/>
            <person name="McCowen C."/>
            <person name="Montmayeur A."/>
            <person name="Murphy C."/>
            <person name="Neiman D."/>
            <person name="Pearson M."/>
            <person name="Priest M."/>
            <person name="Roberts A."/>
            <person name="Saif S."/>
            <person name="Shea T."/>
            <person name="Sisk P."/>
            <person name="Sykes S."/>
            <person name="Wortman J."/>
            <person name="Nusbaum C."/>
            <person name="Birren B."/>
        </authorList>
    </citation>
    <scope>NUCLEOTIDE SEQUENCE [LARGE SCALE GENOMIC DNA]</scope>
    <source>
        <strain evidence="1 2">VS20</strain>
    </source>
</reference>
<evidence type="ECO:0000313" key="1">
    <source>
        <dbReference type="EMBL" id="EQC30289.1"/>
    </source>
</evidence>
<dbReference type="GeneID" id="19952593"/>
<accession>T0PXL9</accession>
<dbReference type="EMBL" id="JH767176">
    <property type="protein sequence ID" value="EQC30289.1"/>
    <property type="molecule type" value="Genomic_DNA"/>
</dbReference>
<dbReference type="Proteomes" id="UP000030762">
    <property type="component" value="Unassembled WGS sequence"/>
</dbReference>
<proteinExistence type="predicted"/>
<protein>
    <submittedName>
        <fullName evidence="1">Uncharacterized protein</fullName>
    </submittedName>
</protein>
<evidence type="ECO:0000313" key="2">
    <source>
        <dbReference type="Proteomes" id="UP000030762"/>
    </source>
</evidence>
<dbReference type="VEuPathDB" id="FungiDB:SDRG_11866"/>
<keyword evidence="2" id="KW-1185">Reference proteome</keyword>
<sequence length="212" mass="23935">MENAPTIVARRPMTASTIARTPLPTSVTRPESACFSKLRRHMTLARAAEHQAASQAYLRRSAAKKKLDDMAFAEQLHLEHEQIKDRLITKIEQANARTKYLGTDRIYSLVQDPHGQYAIGSQRSGDARFSVLDLDVFEREYRRLVTTTRMEASGSCNDLGALRRHVPQQPDQVRKSLVQIMNATTQLAEALDEQLLEMQRKGWNTSAVGHHA</sequence>
<dbReference type="InParanoid" id="T0PXL9"/>
<dbReference type="RefSeq" id="XP_008616142.1">
    <property type="nucleotide sequence ID" value="XM_008617920.1"/>
</dbReference>
<name>T0PXL9_SAPDV</name>
<gene>
    <name evidence="1" type="ORF">SDRG_11866</name>
</gene>
<organism evidence="1 2">
    <name type="scientific">Saprolegnia diclina (strain VS20)</name>
    <dbReference type="NCBI Taxonomy" id="1156394"/>
    <lineage>
        <taxon>Eukaryota</taxon>
        <taxon>Sar</taxon>
        <taxon>Stramenopiles</taxon>
        <taxon>Oomycota</taxon>
        <taxon>Saprolegniomycetes</taxon>
        <taxon>Saprolegniales</taxon>
        <taxon>Saprolegniaceae</taxon>
        <taxon>Saprolegnia</taxon>
    </lineage>
</organism>
<dbReference type="OrthoDB" id="76738at2759"/>
<dbReference type="OMA" id="MQRKGWN"/>
<dbReference type="AlphaFoldDB" id="T0PXL9"/>